<gene>
    <name evidence="5" type="ORF">OFUS_LOCUS16319</name>
</gene>
<dbReference type="InterPro" id="IPR013806">
    <property type="entry name" value="Kringle-like"/>
</dbReference>
<evidence type="ECO:0000259" key="4">
    <source>
        <dbReference type="PROSITE" id="PS50070"/>
    </source>
</evidence>
<evidence type="ECO:0000313" key="6">
    <source>
        <dbReference type="Proteomes" id="UP000749559"/>
    </source>
</evidence>
<reference evidence="5" key="1">
    <citation type="submission" date="2022-03" db="EMBL/GenBank/DDBJ databases">
        <authorList>
            <person name="Martin C."/>
        </authorList>
    </citation>
    <scope>NUCLEOTIDE SEQUENCE</scope>
</reference>
<keyword evidence="2" id="KW-1015">Disulfide bond</keyword>
<comment type="caution">
    <text evidence="3">Lacks conserved residue(s) required for the propagation of feature annotation.</text>
</comment>
<dbReference type="GO" id="GO:0004175">
    <property type="term" value="F:endopeptidase activity"/>
    <property type="evidence" value="ECO:0007669"/>
    <property type="project" value="TreeGrafter"/>
</dbReference>
<dbReference type="AlphaFoldDB" id="A0A8S4PBY9"/>
<dbReference type="SUPFAM" id="SSF57440">
    <property type="entry name" value="Kringle-like"/>
    <property type="match status" value="4"/>
</dbReference>
<sequence>MISLETRRLRAEILRACESFKSRGFYREVATPEQRLLQSLDPFQRQSLCLSQSYTTGTEVLQETQSLHCSLKTRRLRAKILRACESCSRAEVFPEKWRLPSRECSRGWYSSKRESLRGFPRDEVTPGAEACTNSETVVEQVIRDLGQQICLNHSASSELTGYIEWAGLRKFDITDCKQDKLGSQYMGKISRTVNGIPCQRWDSQSPHSHGITTVPDGSLAAADNFCRNPDNETGGPWCYTTDPNERWDYCGVPLCTVDVNDCKQDKLGTQYMGKISVTVNGRQCQRWDSQSPHSHSITTVPFGSLAASENFCRNPDGESRGPWCYTTDPNERWEYCEVPFCTVDTLDCKYDILGAGYVGEVSRTVNGIPCQRWDSQSPHSHGIATVPDDSLAAAENFCRNPDNESGGPWCYTTDPNKRWEYCGVPLCTGEIWCKPGAFGKLYTGKINITSDGKECQRWDSKSPHNHAQDGTGFLEISLAAAENYCRNPDGEPGGPWCYTTDPNQKWDYCDVPICGGDNLCDVNCYLKDSYGSRRSAFFPDGTLCSERDTDATEISMCVEGYCKAFSLA</sequence>
<evidence type="ECO:0000256" key="2">
    <source>
        <dbReference type="ARBA" id="ARBA00023157"/>
    </source>
</evidence>
<feature type="domain" description="Kringle" evidence="4">
    <location>
        <begin position="268"/>
        <end position="341"/>
    </location>
</feature>
<feature type="domain" description="Kringle" evidence="4">
    <location>
        <begin position="354"/>
        <end position="427"/>
    </location>
</feature>
<name>A0A8S4PBY9_OWEFU</name>
<comment type="caution">
    <text evidence="5">The sequence shown here is derived from an EMBL/GenBank/DDBJ whole genome shotgun (WGS) entry which is preliminary data.</text>
</comment>
<dbReference type="InterPro" id="IPR050759">
    <property type="entry name" value="Serine_protease_kringle"/>
</dbReference>
<evidence type="ECO:0000256" key="1">
    <source>
        <dbReference type="ARBA" id="ARBA00022572"/>
    </source>
</evidence>
<dbReference type="OrthoDB" id="5917794at2759"/>
<dbReference type="GO" id="GO:0005615">
    <property type="term" value="C:extracellular space"/>
    <property type="evidence" value="ECO:0007669"/>
    <property type="project" value="TreeGrafter"/>
</dbReference>
<dbReference type="InterPro" id="IPR000001">
    <property type="entry name" value="Kringle"/>
</dbReference>
<accession>A0A8S4PBY9</accession>
<dbReference type="GO" id="GO:0005102">
    <property type="term" value="F:signaling receptor binding"/>
    <property type="evidence" value="ECO:0007669"/>
    <property type="project" value="TreeGrafter"/>
</dbReference>
<dbReference type="Gene3D" id="2.40.20.10">
    <property type="entry name" value="Plasminogen Kringle 4"/>
    <property type="match status" value="4"/>
</dbReference>
<feature type="domain" description="Kringle" evidence="4">
    <location>
        <begin position="439"/>
        <end position="514"/>
    </location>
</feature>
<dbReference type="EMBL" id="CAIIXF020000008">
    <property type="protein sequence ID" value="CAH1791206.1"/>
    <property type="molecule type" value="Genomic_DNA"/>
</dbReference>
<dbReference type="PANTHER" id="PTHR24261:SF7">
    <property type="entry name" value="KRINGLE DOMAIN-CONTAINING PROTEIN"/>
    <property type="match status" value="1"/>
</dbReference>
<dbReference type="PROSITE" id="PS00021">
    <property type="entry name" value="KRINGLE_1"/>
    <property type="match status" value="4"/>
</dbReference>
<evidence type="ECO:0000256" key="3">
    <source>
        <dbReference type="PROSITE-ProRule" id="PRU00121"/>
    </source>
</evidence>
<dbReference type="CDD" id="cd00108">
    <property type="entry name" value="KR"/>
    <property type="match status" value="4"/>
</dbReference>
<evidence type="ECO:0000313" key="5">
    <source>
        <dbReference type="EMBL" id="CAH1791206.1"/>
    </source>
</evidence>
<dbReference type="PROSITE" id="PS50070">
    <property type="entry name" value="KRINGLE_2"/>
    <property type="match status" value="4"/>
</dbReference>
<keyword evidence="6" id="KW-1185">Reference proteome</keyword>
<dbReference type="PRINTS" id="PR00018">
    <property type="entry name" value="KRINGLE"/>
</dbReference>
<protein>
    <recommendedName>
        <fullName evidence="4">Kringle domain-containing protein</fullName>
    </recommendedName>
</protein>
<dbReference type="InterPro" id="IPR038178">
    <property type="entry name" value="Kringle_sf"/>
</dbReference>
<dbReference type="InterPro" id="IPR018056">
    <property type="entry name" value="Kringle_CS"/>
</dbReference>
<keyword evidence="1 3" id="KW-0420">Kringle</keyword>
<organism evidence="5 6">
    <name type="scientific">Owenia fusiformis</name>
    <name type="common">Polychaete worm</name>
    <dbReference type="NCBI Taxonomy" id="6347"/>
    <lineage>
        <taxon>Eukaryota</taxon>
        <taxon>Metazoa</taxon>
        <taxon>Spiralia</taxon>
        <taxon>Lophotrochozoa</taxon>
        <taxon>Annelida</taxon>
        <taxon>Polychaeta</taxon>
        <taxon>Sedentaria</taxon>
        <taxon>Canalipalpata</taxon>
        <taxon>Sabellida</taxon>
        <taxon>Oweniida</taxon>
        <taxon>Oweniidae</taxon>
        <taxon>Owenia</taxon>
    </lineage>
</organism>
<dbReference type="Pfam" id="PF00051">
    <property type="entry name" value="Kringle"/>
    <property type="match status" value="4"/>
</dbReference>
<dbReference type="SMART" id="SM00130">
    <property type="entry name" value="KR"/>
    <property type="match status" value="4"/>
</dbReference>
<dbReference type="Proteomes" id="UP000749559">
    <property type="component" value="Unassembled WGS sequence"/>
</dbReference>
<feature type="domain" description="Kringle" evidence="4">
    <location>
        <begin position="182"/>
        <end position="255"/>
    </location>
</feature>
<dbReference type="PANTHER" id="PTHR24261">
    <property type="entry name" value="PLASMINOGEN-RELATED"/>
    <property type="match status" value="1"/>
</dbReference>
<proteinExistence type="predicted"/>